<organism evidence="3 4">
    <name type="scientific">Coniophora puteana (strain RWD-64-598)</name>
    <name type="common">Brown rot fungus</name>
    <dbReference type="NCBI Taxonomy" id="741705"/>
    <lineage>
        <taxon>Eukaryota</taxon>
        <taxon>Fungi</taxon>
        <taxon>Dikarya</taxon>
        <taxon>Basidiomycota</taxon>
        <taxon>Agaricomycotina</taxon>
        <taxon>Agaricomycetes</taxon>
        <taxon>Agaricomycetidae</taxon>
        <taxon>Boletales</taxon>
        <taxon>Coniophorineae</taxon>
        <taxon>Coniophoraceae</taxon>
        <taxon>Coniophora</taxon>
    </lineage>
</organism>
<protein>
    <recommendedName>
        <fullName evidence="2">Nuclear transport factor 2 domain-containing protein</fullName>
    </recommendedName>
</protein>
<keyword evidence="4" id="KW-1185">Reference proteome</keyword>
<feature type="compositionally biased region" description="Pro residues" evidence="1">
    <location>
        <begin position="505"/>
        <end position="519"/>
    </location>
</feature>
<feature type="region of interest" description="Disordered" evidence="1">
    <location>
        <begin position="1"/>
        <end position="49"/>
    </location>
</feature>
<comment type="caution">
    <text evidence="3">The sequence shown here is derived from an EMBL/GenBank/DDBJ whole genome shotgun (WGS) entry which is preliminary data.</text>
</comment>
<gene>
    <name evidence="3" type="ORF">CONPUDRAFT_150879</name>
</gene>
<name>A0A5M3MXT2_CONPW</name>
<feature type="compositionally biased region" description="Low complexity" evidence="1">
    <location>
        <begin position="441"/>
        <end position="466"/>
    </location>
</feature>
<feature type="compositionally biased region" description="Low complexity" evidence="1">
    <location>
        <begin position="222"/>
        <end position="281"/>
    </location>
</feature>
<dbReference type="GeneID" id="19202767"/>
<evidence type="ECO:0000259" key="2">
    <source>
        <dbReference type="Pfam" id="PF22602"/>
    </source>
</evidence>
<dbReference type="AlphaFoldDB" id="A0A5M3MXT2"/>
<reference evidence="4" key="1">
    <citation type="journal article" date="2012" name="Science">
        <title>The Paleozoic origin of enzymatic lignin decomposition reconstructed from 31 fungal genomes.</title>
        <authorList>
            <person name="Floudas D."/>
            <person name="Binder M."/>
            <person name="Riley R."/>
            <person name="Barry K."/>
            <person name="Blanchette R.A."/>
            <person name="Henrissat B."/>
            <person name="Martinez A.T."/>
            <person name="Otillar R."/>
            <person name="Spatafora J.W."/>
            <person name="Yadav J.S."/>
            <person name="Aerts A."/>
            <person name="Benoit I."/>
            <person name="Boyd A."/>
            <person name="Carlson A."/>
            <person name="Copeland A."/>
            <person name="Coutinho P.M."/>
            <person name="de Vries R.P."/>
            <person name="Ferreira P."/>
            <person name="Findley K."/>
            <person name="Foster B."/>
            <person name="Gaskell J."/>
            <person name="Glotzer D."/>
            <person name="Gorecki P."/>
            <person name="Heitman J."/>
            <person name="Hesse C."/>
            <person name="Hori C."/>
            <person name="Igarashi K."/>
            <person name="Jurgens J.A."/>
            <person name="Kallen N."/>
            <person name="Kersten P."/>
            <person name="Kohler A."/>
            <person name="Kuees U."/>
            <person name="Kumar T.K.A."/>
            <person name="Kuo A."/>
            <person name="LaButti K."/>
            <person name="Larrondo L.F."/>
            <person name="Lindquist E."/>
            <person name="Ling A."/>
            <person name="Lombard V."/>
            <person name="Lucas S."/>
            <person name="Lundell T."/>
            <person name="Martin R."/>
            <person name="McLaughlin D.J."/>
            <person name="Morgenstern I."/>
            <person name="Morin E."/>
            <person name="Murat C."/>
            <person name="Nagy L.G."/>
            <person name="Nolan M."/>
            <person name="Ohm R.A."/>
            <person name="Patyshakuliyeva A."/>
            <person name="Rokas A."/>
            <person name="Ruiz-Duenas F.J."/>
            <person name="Sabat G."/>
            <person name="Salamov A."/>
            <person name="Samejima M."/>
            <person name="Schmutz J."/>
            <person name="Slot J.C."/>
            <person name="St John F."/>
            <person name="Stenlid J."/>
            <person name="Sun H."/>
            <person name="Sun S."/>
            <person name="Syed K."/>
            <person name="Tsang A."/>
            <person name="Wiebenga A."/>
            <person name="Young D."/>
            <person name="Pisabarro A."/>
            <person name="Eastwood D.C."/>
            <person name="Martin F."/>
            <person name="Cullen D."/>
            <person name="Grigoriev I.V."/>
            <person name="Hibbett D.S."/>
        </authorList>
    </citation>
    <scope>NUCLEOTIDE SEQUENCE [LARGE SCALE GENOMIC DNA]</scope>
    <source>
        <strain evidence="4">RWD-64-598 SS2</strain>
    </source>
</reference>
<proteinExistence type="predicted"/>
<dbReference type="OMA" id="RYIHAYD"/>
<evidence type="ECO:0000256" key="1">
    <source>
        <dbReference type="SAM" id="MobiDB-lite"/>
    </source>
</evidence>
<feature type="domain" description="Nuclear transport factor 2" evidence="2">
    <location>
        <begin position="583"/>
        <end position="636"/>
    </location>
</feature>
<dbReference type="Proteomes" id="UP000053558">
    <property type="component" value="Unassembled WGS sequence"/>
</dbReference>
<sequence length="727" mass="78016">MQPDGSPTRPLKRELSPTPPPPPRQSACQGTKRFAPFPADCHPPDPNYKRNRQLWAQQKLGEIQRLGLQKEKLFIRDDGVTVDWSSPFPVWTDTLTPAYGVYAVVEPTQNTKEAVSALGGKRLRLEEPRPLTPPASTSPKLTSVIKPPTPAEISPKRKLPVPPRPSAYHQKVGLSSTHSPPHPDARPNPVSGVTVTASTSSPQSSSVVPPVTAVAPPPTAPPVQDQPVATHPPTTPQHTSSSPYNHNAVTVVARSSVDSTRSTSSSRSAASGSLPRSARPSTSPLYRAFSPTAARRSLLPPPVPTNSRAWPPSTSSFSSYGASAKPSQSSFRTPPNGLESIPADIHQRTPIHTLHAPSSERTPERPLNPKEDSDDEIQIIEEPVRPTLDDPTTTSAWKAQSSAGKPPQSTRPTSKPSSVGTIAGLTPIFRPPVEEGRTDASRPSAPRPAVSQASSSSTRAISLTTSGSPLVKRADPRFDFTSISPPQHRAPLSSLTSRPVSTPSDPLPSPSPPTRPVNPPSTSLPAPPSPRRRPSSPQSLPLFLPSPPSHQSSSPTPRIPSHSPVPRELSPSPAEDKLWALTTDYIKRYIHAYDDDRASLALAYAHNATFSYRFVPSPSSASSSSPFYSSGVSSNVRTKPSELRTSRLDIVSVLLGLLPSHRFKLQVPSGAAVPLEYDWRFLGAAGALLVVYANLAPLEEAGRKDGPTVRMVNSFVLRKKDHDREDA</sequence>
<feature type="compositionally biased region" description="Polar residues" evidence="1">
    <location>
        <begin position="390"/>
        <end position="420"/>
    </location>
</feature>
<dbReference type="InterPro" id="IPR002075">
    <property type="entry name" value="NTF2_dom"/>
</dbReference>
<feature type="compositionally biased region" description="Low complexity" evidence="1">
    <location>
        <begin position="307"/>
        <end position="327"/>
    </location>
</feature>
<dbReference type="EMBL" id="JH711575">
    <property type="protein sequence ID" value="EIW83827.1"/>
    <property type="molecule type" value="Genomic_DNA"/>
</dbReference>
<feature type="compositionally biased region" description="Low complexity" evidence="1">
    <location>
        <begin position="190"/>
        <end position="214"/>
    </location>
</feature>
<evidence type="ECO:0000313" key="4">
    <source>
        <dbReference type="Proteomes" id="UP000053558"/>
    </source>
</evidence>
<feature type="region of interest" description="Disordered" evidence="1">
    <location>
        <begin position="117"/>
        <end position="572"/>
    </location>
</feature>
<feature type="compositionally biased region" description="Low complexity" evidence="1">
    <location>
        <begin position="535"/>
        <end position="556"/>
    </location>
</feature>
<dbReference type="KEGG" id="cput:CONPUDRAFT_150879"/>
<accession>A0A5M3MXT2</accession>
<dbReference type="OrthoDB" id="3265156at2759"/>
<dbReference type="Pfam" id="PF22602">
    <property type="entry name" value="NXF_NTF2"/>
    <property type="match status" value="1"/>
</dbReference>
<dbReference type="RefSeq" id="XP_007765708.1">
    <property type="nucleotide sequence ID" value="XM_007767518.1"/>
</dbReference>
<evidence type="ECO:0000313" key="3">
    <source>
        <dbReference type="EMBL" id="EIW83827.1"/>
    </source>
</evidence>
<dbReference type="Gene3D" id="3.10.450.50">
    <property type="match status" value="1"/>
</dbReference>
<feature type="compositionally biased region" description="Basic and acidic residues" evidence="1">
    <location>
        <begin position="361"/>
        <end position="371"/>
    </location>
</feature>